<dbReference type="Proteomes" id="UP000320333">
    <property type="component" value="Unassembled WGS sequence"/>
</dbReference>
<comment type="caution">
    <text evidence="4">The sequence shown here is derived from an EMBL/GenBank/DDBJ whole genome shotgun (WGS) entry which is preliminary data.</text>
</comment>
<keyword evidence="5" id="KW-1185">Reference proteome</keyword>
<dbReference type="STRING" id="246404.A0A507FJX7"/>
<keyword evidence="3" id="KW-0812">Transmembrane</keyword>
<dbReference type="InterPro" id="IPR050994">
    <property type="entry name" value="At_inactive_RLKs"/>
</dbReference>
<protein>
    <submittedName>
        <fullName evidence="4">Uncharacterized protein</fullName>
    </submittedName>
</protein>
<dbReference type="OrthoDB" id="676979at2759"/>
<feature type="transmembrane region" description="Helical" evidence="3">
    <location>
        <begin position="291"/>
        <end position="313"/>
    </location>
</feature>
<keyword evidence="3" id="KW-1133">Transmembrane helix</keyword>
<keyword evidence="3" id="KW-0472">Membrane</keyword>
<dbReference type="PANTHER" id="PTHR48010">
    <property type="entry name" value="OS05G0588300 PROTEIN"/>
    <property type="match status" value="1"/>
</dbReference>
<evidence type="ECO:0000256" key="3">
    <source>
        <dbReference type="SAM" id="Phobius"/>
    </source>
</evidence>
<keyword evidence="1" id="KW-0433">Leucine-rich repeat</keyword>
<evidence type="ECO:0000256" key="1">
    <source>
        <dbReference type="ARBA" id="ARBA00022614"/>
    </source>
</evidence>
<accession>A0A507FJX7</accession>
<organism evidence="4 5">
    <name type="scientific">Chytriomyces confervae</name>
    <dbReference type="NCBI Taxonomy" id="246404"/>
    <lineage>
        <taxon>Eukaryota</taxon>
        <taxon>Fungi</taxon>
        <taxon>Fungi incertae sedis</taxon>
        <taxon>Chytridiomycota</taxon>
        <taxon>Chytridiomycota incertae sedis</taxon>
        <taxon>Chytridiomycetes</taxon>
        <taxon>Chytridiales</taxon>
        <taxon>Chytriomycetaceae</taxon>
        <taxon>Chytriomyces</taxon>
    </lineage>
</organism>
<gene>
    <name evidence="4" type="ORF">CcCBS67573_g02208</name>
</gene>
<evidence type="ECO:0000256" key="2">
    <source>
        <dbReference type="ARBA" id="ARBA00022737"/>
    </source>
</evidence>
<keyword evidence="2" id="KW-0677">Repeat</keyword>
<evidence type="ECO:0000313" key="4">
    <source>
        <dbReference type="EMBL" id="TPX76532.1"/>
    </source>
</evidence>
<name>A0A507FJX7_9FUNG</name>
<dbReference type="InterPro" id="IPR001611">
    <property type="entry name" value="Leu-rich_rpt"/>
</dbReference>
<dbReference type="SUPFAM" id="SSF52058">
    <property type="entry name" value="L domain-like"/>
    <property type="match status" value="1"/>
</dbReference>
<dbReference type="EMBL" id="QEAP01000044">
    <property type="protein sequence ID" value="TPX76532.1"/>
    <property type="molecule type" value="Genomic_DNA"/>
</dbReference>
<dbReference type="InterPro" id="IPR032675">
    <property type="entry name" value="LRR_dom_sf"/>
</dbReference>
<evidence type="ECO:0000313" key="5">
    <source>
        <dbReference type="Proteomes" id="UP000320333"/>
    </source>
</evidence>
<dbReference type="PANTHER" id="PTHR48010:SF58">
    <property type="entry name" value="RECEPTOR PROTEIN KINASE-LIKE PROTEIN ZAR1"/>
    <property type="match status" value="1"/>
</dbReference>
<dbReference type="FunFam" id="3.80.10.10:FF:000041">
    <property type="entry name" value="LRR receptor-like serine/threonine-protein kinase ERECTA"/>
    <property type="match status" value="1"/>
</dbReference>
<reference evidence="4 5" key="1">
    <citation type="journal article" date="2019" name="Sci. Rep.">
        <title>Comparative genomics of chytrid fungi reveal insights into the obligate biotrophic and pathogenic lifestyle of Synchytrium endobioticum.</title>
        <authorList>
            <person name="van de Vossenberg B.T.L.H."/>
            <person name="Warris S."/>
            <person name="Nguyen H.D.T."/>
            <person name="van Gent-Pelzer M.P.E."/>
            <person name="Joly D.L."/>
            <person name="van de Geest H.C."/>
            <person name="Bonants P.J.M."/>
            <person name="Smith D.S."/>
            <person name="Levesque C.A."/>
            <person name="van der Lee T.A.J."/>
        </authorList>
    </citation>
    <scope>NUCLEOTIDE SEQUENCE [LARGE SCALE GENOMIC DNA]</scope>
    <source>
        <strain evidence="4 5">CBS 675.73</strain>
    </source>
</reference>
<proteinExistence type="predicted"/>
<dbReference type="Pfam" id="PF00560">
    <property type="entry name" value="LRR_1"/>
    <property type="match status" value="2"/>
</dbReference>
<dbReference type="AlphaFoldDB" id="A0A507FJX7"/>
<dbReference type="Gene3D" id="3.80.10.10">
    <property type="entry name" value="Ribonuclease Inhibitor"/>
    <property type="match status" value="1"/>
</dbReference>
<sequence length="466" mass="52097">MADETDCGIILALPNMKEILEGRPCCSLRDETAQNRLVINCNATKITFFQYDAYHRTYDIGGDLNVFGRLTELETLYVPNNRFEGAMPAFKNWKKLRHLNLSNNSNLTASFPEFSDDMEEIELRGLNFYQPMPLVYPKKLKKLVLTGANIIGTIPTQLGSLTQLTNLELGHNYLTGGIPSEIGQLHGLWGVELQGNQLTGSIPSEFSAFKNLLKCQLHNNSLTGRIPSSYDVDRRANPRMTLIVHHNLLDGPLPLKLDPSDDFGFNCFDAQFPRNAVCSGKANQEGLRGEMIAAISVECALVILIAVLVGFIVHRRRRQIVVPVPAKSVDAPSTPVISNLPRIHQHRISKESLIELLEHQEMPLPSRFDTSSSTKMAQVPSLLNQMVIHHENTMDQRNLSMGSKKQDLSVLRDLEAMDPRTWSVQQTATWCKSIGSVAHTAVLGEQFPFSCSTASKKVSENIFLFW</sequence>